<evidence type="ECO:0000313" key="4">
    <source>
        <dbReference type="Proteomes" id="UP000334990"/>
    </source>
</evidence>
<feature type="transmembrane region" description="Helical" evidence="2">
    <location>
        <begin position="50"/>
        <end position="68"/>
    </location>
</feature>
<keyword evidence="2" id="KW-0472">Membrane</keyword>
<dbReference type="RefSeq" id="WP_155336774.1">
    <property type="nucleotide sequence ID" value="NZ_BAAABN010000014.1"/>
</dbReference>
<dbReference type="Proteomes" id="UP000334990">
    <property type="component" value="Unassembled WGS sequence"/>
</dbReference>
<feature type="transmembrane region" description="Helical" evidence="2">
    <location>
        <begin position="74"/>
        <end position="94"/>
    </location>
</feature>
<dbReference type="AlphaFoldDB" id="A0A5M3VZZ9"/>
<proteinExistence type="predicted"/>
<evidence type="ECO:0000256" key="2">
    <source>
        <dbReference type="SAM" id="Phobius"/>
    </source>
</evidence>
<feature type="region of interest" description="Disordered" evidence="1">
    <location>
        <begin position="21"/>
        <end position="43"/>
    </location>
</feature>
<comment type="caution">
    <text evidence="3">The sequence shown here is derived from an EMBL/GenBank/DDBJ whole genome shotgun (WGS) entry which is preliminary data.</text>
</comment>
<accession>A0A5M3VZZ9</accession>
<evidence type="ECO:0000256" key="1">
    <source>
        <dbReference type="SAM" id="MobiDB-lite"/>
    </source>
</evidence>
<dbReference type="OrthoDB" id="3541279at2"/>
<keyword evidence="2" id="KW-0812">Transmembrane</keyword>
<evidence type="ECO:0000313" key="3">
    <source>
        <dbReference type="EMBL" id="GES00421.1"/>
    </source>
</evidence>
<organism evidence="3 4">
    <name type="scientific">Acrocarpospora corrugata</name>
    <dbReference type="NCBI Taxonomy" id="35763"/>
    <lineage>
        <taxon>Bacteria</taxon>
        <taxon>Bacillati</taxon>
        <taxon>Actinomycetota</taxon>
        <taxon>Actinomycetes</taxon>
        <taxon>Streptosporangiales</taxon>
        <taxon>Streptosporangiaceae</taxon>
        <taxon>Acrocarpospora</taxon>
    </lineage>
</organism>
<sequence>MRREERLRARAEARAQAWTEHMDEEPNVWATPMEPAERPKKPRQGHRTDWLALLCGLLFIGFGIRYLTPPLPDPVIMVPILLIGLGFAGFIGILSKAFRKR</sequence>
<keyword evidence="2" id="KW-1133">Transmembrane helix</keyword>
<reference evidence="3 4" key="1">
    <citation type="submission" date="2019-10" db="EMBL/GenBank/DDBJ databases">
        <title>Whole genome shotgun sequence of Acrocarpospora corrugata NBRC 13972.</title>
        <authorList>
            <person name="Ichikawa N."/>
            <person name="Kimura A."/>
            <person name="Kitahashi Y."/>
            <person name="Komaki H."/>
            <person name="Oguchi A."/>
        </authorList>
    </citation>
    <scope>NUCLEOTIDE SEQUENCE [LARGE SCALE GENOMIC DNA]</scope>
    <source>
        <strain evidence="3 4">NBRC 13972</strain>
    </source>
</reference>
<name>A0A5M3VZZ9_9ACTN</name>
<gene>
    <name evidence="3" type="ORF">Acor_24850</name>
</gene>
<protein>
    <submittedName>
        <fullName evidence="3">Uncharacterized protein</fullName>
    </submittedName>
</protein>
<keyword evidence="4" id="KW-1185">Reference proteome</keyword>
<dbReference type="EMBL" id="BLAD01000045">
    <property type="protein sequence ID" value="GES00421.1"/>
    <property type="molecule type" value="Genomic_DNA"/>
</dbReference>